<feature type="transmembrane region" description="Helical" evidence="1">
    <location>
        <begin position="195"/>
        <end position="219"/>
    </location>
</feature>
<gene>
    <name evidence="2" type="ORF">N8I77_009557</name>
</gene>
<name>A0AAD9SA22_PHOAM</name>
<keyword evidence="1" id="KW-1133">Transmembrane helix</keyword>
<reference evidence="2" key="1">
    <citation type="submission" date="2023-06" db="EMBL/GenBank/DDBJ databases">
        <authorList>
            <person name="Noh H."/>
        </authorList>
    </citation>
    <scope>NUCLEOTIDE SEQUENCE</scope>
    <source>
        <strain evidence="2">DUCC20226</strain>
    </source>
</reference>
<keyword evidence="1" id="KW-0812">Transmembrane</keyword>
<accession>A0AAD9SA22</accession>
<keyword evidence="1" id="KW-0472">Membrane</keyword>
<evidence type="ECO:0000313" key="3">
    <source>
        <dbReference type="Proteomes" id="UP001265746"/>
    </source>
</evidence>
<dbReference type="AlphaFoldDB" id="A0AAD9SA22"/>
<sequence length="224" mass="25519">MTTGRVVTKVKSKWKLPEEDLAVDDLLGQLESTKIDGESLNLLTLQKYTKVKIEWVDNVARHLILSQRTGRDVLEVYAFPRILEIGSQRPISSKHPFYEYQQEVLCTYGLLFPVWKGSRKLDKTIKDGKIQDVQSIRRIANVVTEENPGNWNTSELGTLWPRIVKLKGYQDQAQPASWWAVWRDRRDPVKYYGTLFAFIAVPFAVISIGLATASLAFGITGPRP</sequence>
<proteinExistence type="predicted"/>
<evidence type="ECO:0000313" key="2">
    <source>
        <dbReference type="EMBL" id="KAK2603073.1"/>
    </source>
</evidence>
<comment type="caution">
    <text evidence="2">The sequence shown here is derived from an EMBL/GenBank/DDBJ whole genome shotgun (WGS) entry which is preliminary data.</text>
</comment>
<keyword evidence="3" id="KW-1185">Reference proteome</keyword>
<organism evidence="2 3">
    <name type="scientific">Phomopsis amygdali</name>
    <name type="common">Fusicoccum amygdali</name>
    <dbReference type="NCBI Taxonomy" id="1214568"/>
    <lineage>
        <taxon>Eukaryota</taxon>
        <taxon>Fungi</taxon>
        <taxon>Dikarya</taxon>
        <taxon>Ascomycota</taxon>
        <taxon>Pezizomycotina</taxon>
        <taxon>Sordariomycetes</taxon>
        <taxon>Sordariomycetidae</taxon>
        <taxon>Diaporthales</taxon>
        <taxon>Diaporthaceae</taxon>
        <taxon>Diaporthe</taxon>
    </lineage>
</organism>
<dbReference type="Proteomes" id="UP001265746">
    <property type="component" value="Unassembled WGS sequence"/>
</dbReference>
<dbReference type="EMBL" id="JAUJFL010000005">
    <property type="protein sequence ID" value="KAK2603073.1"/>
    <property type="molecule type" value="Genomic_DNA"/>
</dbReference>
<protein>
    <submittedName>
        <fullName evidence="2">Uncharacterized protein</fullName>
    </submittedName>
</protein>
<evidence type="ECO:0000256" key="1">
    <source>
        <dbReference type="SAM" id="Phobius"/>
    </source>
</evidence>